<evidence type="ECO:0000313" key="2">
    <source>
        <dbReference type="EMBL" id="CAD9347770.1"/>
    </source>
</evidence>
<reference evidence="2" key="1">
    <citation type="submission" date="2021-01" db="EMBL/GenBank/DDBJ databases">
        <authorList>
            <person name="Corre E."/>
            <person name="Pelletier E."/>
            <person name="Niang G."/>
            <person name="Scheremetjew M."/>
            <person name="Finn R."/>
            <person name="Kale V."/>
            <person name="Holt S."/>
            <person name="Cochrane G."/>
            <person name="Meng A."/>
            <person name="Brown T."/>
            <person name="Cohen L."/>
        </authorList>
    </citation>
    <scope>NUCLEOTIDE SEQUENCE</scope>
    <source>
        <strain evidence="2">Pop2</strain>
    </source>
</reference>
<dbReference type="AlphaFoldDB" id="A0A7S2EPL7"/>
<proteinExistence type="predicted"/>
<keyword evidence="1" id="KW-0732">Signal</keyword>
<feature type="signal peptide" evidence="1">
    <location>
        <begin position="1"/>
        <end position="25"/>
    </location>
</feature>
<dbReference type="EMBL" id="HBGN01031152">
    <property type="protein sequence ID" value="CAD9347770.1"/>
    <property type="molecule type" value="Transcribed_RNA"/>
</dbReference>
<sequence>MNTARRGERVVLIFLFLYMPFFVEAFSPASLSTLLHNSIPYNKNGDKTLSASCAFVPNNVCTRLHLGSREDMHESNCVLKWNIPNLLGCKNDMPDEMNEELESLLITVHNAAKESCCQSKVDDSSGESSSPQPSLPAHLASIHRFMRTSSNDLDHEGRFRVFDNCFDRATSLPLNLIFSMDQPLSFICQKLSYRSDRYLAKKGGMLCDNTEAVVWCVQNDENLEYTSRVLDDMPFAQLHMGSLPDCYVKLNSETIRGLESLGMLECSNLESTDYYVSCKMNSHELDLIRSLLVDSSSIELQGQQSLTKLIDSAVESVRKGLLGNSDEPHLVLVANSANASMVAAAISAWKRHKLSKASARQQHVEDLLNQALTVVTIGAVCQQFCDGPAYIHISMLDDYLAREFGVTRKNPAGGGKDAVYFHAWSPYDGISGEGNNSKEITSLQHHDSHNMNACAIQFLYLIMRINGITSFRELYKTARYVDPRSILDINPSNFAIDYTKHKQGDLVIPPNIDEELLPAMIRATDADQWLWNPKGETSQESDDFEEAFLPDSNEAKVYLEEYFGYSAYEEIYEICCIACNI</sequence>
<organism evidence="2">
    <name type="scientific">Ditylum brightwellii</name>
    <dbReference type="NCBI Taxonomy" id="49249"/>
    <lineage>
        <taxon>Eukaryota</taxon>
        <taxon>Sar</taxon>
        <taxon>Stramenopiles</taxon>
        <taxon>Ochrophyta</taxon>
        <taxon>Bacillariophyta</taxon>
        <taxon>Mediophyceae</taxon>
        <taxon>Lithodesmiophycidae</taxon>
        <taxon>Lithodesmiales</taxon>
        <taxon>Lithodesmiaceae</taxon>
        <taxon>Ditylum</taxon>
    </lineage>
</organism>
<accession>A0A7S2EPL7</accession>
<protein>
    <submittedName>
        <fullName evidence="2">Uncharacterized protein</fullName>
    </submittedName>
</protein>
<name>A0A7S2EPL7_9STRA</name>
<evidence type="ECO:0000256" key="1">
    <source>
        <dbReference type="SAM" id="SignalP"/>
    </source>
</evidence>
<feature type="chain" id="PRO_5031146889" evidence="1">
    <location>
        <begin position="26"/>
        <end position="581"/>
    </location>
</feature>
<gene>
    <name evidence="2" type="ORF">DBRI1063_LOCUS20058</name>
</gene>